<dbReference type="SUPFAM" id="SSF53756">
    <property type="entry name" value="UDP-Glycosyltransferase/glycogen phosphorylase"/>
    <property type="match status" value="1"/>
</dbReference>
<evidence type="ECO:0000259" key="1">
    <source>
        <dbReference type="Pfam" id="PF04101"/>
    </source>
</evidence>
<dbReference type="Pfam" id="PF04101">
    <property type="entry name" value="Glyco_tran_28_C"/>
    <property type="match status" value="1"/>
</dbReference>
<accession>A0A645IYF5</accession>
<name>A0A645IYF5_9ZZZZ</name>
<dbReference type="AlphaFoldDB" id="A0A645IYF5"/>
<dbReference type="GO" id="GO:0016758">
    <property type="term" value="F:hexosyltransferase activity"/>
    <property type="evidence" value="ECO:0007669"/>
    <property type="project" value="InterPro"/>
</dbReference>
<protein>
    <submittedName>
        <fullName evidence="2">UDP-N-acetylglucosamine--N-acetylmuramyl-(Pentapeptide) pyrophosphoryl-undecaprenol N-acetylglucosamine transferase</fullName>
        <ecNumber evidence="2">2.4.1.227</ecNumber>
    </submittedName>
</protein>
<keyword evidence="2" id="KW-0808">Transferase</keyword>
<gene>
    <name evidence="2" type="primary">murG_47</name>
    <name evidence="2" type="ORF">SDC9_204137</name>
</gene>
<dbReference type="CDD" id="cd03785">
    <property type="entry name" value="GT28_MurG"/>
    <property type="match status" value="1"/>
</dbReference>
<dbReference type="Gene3D" id="3.40.50.2000">
    <property type="entry name" value="Glycogen Phosphorylase B"/>
    <property type="match status" value="1"/>
</dbReference>
<evidence type="ECO:0000313" key="2">
    <source>
        <dbReference type="EMBL" id="MPN56448.1"/>
    </source>
</evidence>
<dbReference type="PANTHER" id="PTHR21015:SF22">
    <property type="entry name" value="GLYCOSYLTRANSFERASE"/>
    <property type="match status" value="1"/>
</dbReference>
<reference evidence="2" key="1">
    <citation type="submission" date="2019-08" db="EMBL/GenBank/DDBJ databases">
        <authorList>
            <person name="Kucharzyk K."/>
            <person name="Murdoch R.W."/>
            <person name="Higgins S."/>
            <person name="Loffler F."/>
        </authorList>
    </citation>
    <scope>NUCLEOTIDE SEQUENCE</scope>
</reference>
<dbReference type="EMBL" id="VSSQ01126781">
    <property type="protein sequence ID" value="MPN56448.1"/>
    <property type="molecule type" value="Genomic_DNA"/>
</dbReference>
<sequence>MWGPKNYHDGLTERVDQTTGARYVPVGYVDAMERAYAAADLMLARSGAGTVVEVATVGLPAIMVPLPIGNGEQARNAKPLVDASAAICIDDAELTADRLVSEVTALFAAPGKLAAMSAAAQKLMRPDAAARVAHVVLDAAQAGER</sequence>
<proteinExistence type="predicted"/>
<comment type="caution">
    <text evidence="2">The sequence shown here is derived from an EMBL/GenBank/DDBJ whole genome shotgun (WGS) entry which is preliminary data.</text>
</comment>
<organism evidence="2">
    <name type="scientific">bioreactor metagenome</name>
    <dbReference type="NCBI Taxonomy" id="1076179"/>
    <lineage>
        <taxon>unclassified sequences</taxon>
        <taxon>metagenomes</taxon>
        <taxon>ecological metagenomes</taxon>
    </lineage>
</organism>
<dbReference type="InterPro" id="IPR007235">
    <property type="entry name" value="Glyco_trans_28_C"/>
</dbReference>
<dbReference type="EC" id="2.4.1.227" evidence="2"/>
<keyword evidence="2" id="KW-0328">Glycosyltransferase</keyword>
<feature type="domain" description="Glycosyl transferase family 28 C-terminal" evidence="1">
    <location>
        <begin position="3"/>
        <end position="131"/>
    </location>
</feature>
<dbReference type="PANTHER" id="PTHR21015">
    <property type="entry name" value="UDP-N-ACETYLGLUCOSAMINE--N-ACETYLMURAMYL-(PENTAPEPTIDE) PYROPHOSPHORYL-UNDECAPRENOL N-ACETYLGLUCOSAMINE TRANSFERASE 1"/>
    <property type="match status" value="1"/>
</dbReference>